<reference evidence="12" key="1">
    <citation type="submission" date="2021-03" db="EMBL/GenBank/DDBJ databases">
        <title>Description of Psychrosphaera ytuae sp. nov. isolated from deep sea sediment of South China Sea.</title>
        <authorList>
            <person name="Zhang J."/>
            <person name="Xu X.-D."/>
        </authorList>
    </citation>
    <scope>NUCLEOTIDE SEQUENCE</scope>
    <source>
        <strain evidence="12">MTZ26</strain>
    </source>
</reference>
<dbReference type="Pfam" id="PF04354">
    <property type="entry name" value="ZipA_C"/>
    <property type="match status" value="1"/>
</dbReference>
<dbReference type="GO" id="GO:0032153">
    <property type="term" value="C:cell division site"/>
    <property type="evidence" value="ECO:0007669"/>
    <property type="project" value="UniProtKB-UniRule"/>
</dbReference>
<keyword evidence="13" id="KW-1185">Reference proteome</keyword>
<protein>
    <recommendedName>
        <fullName evidence="8 9">Cell division protein ZipA</fullName>
    </recommendedName>
</protein>
<dbReference type="SMART" id="SM00771">
    <property type="entry name" value="ZipA_C"/>
    <property type="match status" value="1"/>
</dbReference>
<feature type="region of interest" description="Disordered" evidence="10">
    <location>
        <begin position="100"/>
        <end position="133"/>
    </location>
</feature>
<comment type="function">
    <text evidence="8 9">Essential cell division protein that stabilizes the FtsZ protofilaments by cross-linking them and that serves as a cytoplasmic membrane anchor for the Z ring. Also required for the recruitment to the septal ring of downstream cell division proteins.</text>
</comment>
<evidence type="ECO:0000313" key="13">
    <source>
        <dbReference type="Proteomes" id="UP000682739"/>
    </source>
</evidence>
<dbReference type="SUPFAM" id="SSF64383">
    <property type="entry name" value="Cell-division protein ZipA, C-terminal domain"/>
    <property type="match status" value="1"/>
</dbReference>
<dbReference type="GO" id="GO:0000917">
    <property type="term" value="P:division septum assembly"/>
    <property type="evidence" value="ECO:0007669"/>
    <property type="project" value="TreeGrafter"/>
</dbReference>
<dbReference type="PANTHER" id="PTHR38685:SF1">
    <property type="entry name" value="CELL DIVISION PROTEIN ZIPA"/>
    <property type="match status" value="1"/>
</dbReference>
<keyword evidence="4 8" id="KW-0812">Transmembrane</keyword>
<evidence type="ECO:0000256" key="8">
    <source>
        <dbReference type="HAMAP-Rule" id="MF_00509"/>
    </source>
</evidence>
<keyword evidence="5 8" id="KW-1133">Transmembrane helix</keyword>
<name>A0A975DCK1_9GAMM</name>
<evidence type="ECO:0000256" key="10">
    <source>
        <dbReference type="SAM" id="MobiDB-lite"/>
    </source>
</evidence>
<dbReference type="NCBIfam" id="TIGR02205">
    <property type="entry name" value="septum_zipA"/>
    <property type="match status" value="1"/>
</dbReference>
<keyword evidence="6 8" id="KW-0472">Membrane</keyword>
<keyword evidence="7 8" id="KW-0131">Cell cycle</keyword>
<sequence>MAEELRLALSLLGSLAVGAVVLHGIWTVRKTSLEERKQAEQQKQQETPEIDEEEQEIQALKIKQMEIDFSDLSDNGSEGSTTGLPVVDMNVDSIYDKSKTEMDQTVTSEANLAEPNLSGANQPEQKQGEMQSFLSHARQLNQNPDVEIQSSQSAEQQRQNQQAEFAGMEVTSSQVKNVDVGEASDIDNISSFRNDDDTVLVEGFSAFGNIRDDEVETEQLRGLSSGDVERDVASVSAAEQSEQPVAQQTSTDTQKTEPKQEVLILFVDKPSGEMIEGAKLLPLLLTLGFKFGEMDFFHRHEQSSGHGEILFSLANMYNPGTFDIDHMEQVSTRGLSIFMTLPNAGEALQTFNMMHNAAKKIADEFGARVLDAERQPLDVVRVRNYVDKIRKF</sequence>
<evidence type="ECO:0000256" key="9">
    <source>
        <dbReference type="RuleBase" id="RU003612"/>
    </source>
</evidence>
<organism evidence="12 13">
    <name type="scientific">Psychrosphaera ytuae</name>
    <dbReference type="NCBI Taxonomy" id="2820710"/>
    <lineage>
        <taxon>Bacteria</taxon>
        <taxon>Pseudomonadati</taxon>
        <taxon>Pseudomonadota</taxon>
        <taxon>Gammaproteobacteria</taxon>
        <taxon>Alteromonadales</taxon>
        <taxon>Pseudoalteromonadaceae</taxon>
        <taxon>Psychrosphaera</taxon>
    </lineage>
</organism>
<dbReference type="GO" id="GO:0005886">
    <property type="term" value="C:plasma membrane"/>
    <property type="evidence" value="ECO:0007669"/>
    <property type="project" value="UniProtKB-SubCell"/>
</dbReference>
<gene>
    <name evidence="8 12" type="primary">zipA</name>
    <name evidence="12" type="ORF">J1N51_04090</name>
</gene>
<feature type="compositionally biased region" description="Polar residues" evidence="10">
    <location>
        <begin position="237"/>
        <end position="253"/>
    </location>
</feature>
<dbReference type="EMBL" id="CP072110">
    <property type="protein sequence ID" value="QTH64657.1"/>
    <property type="molecule type" value="Genomic_DNA"/>
</dbReference>
<evidence type="ECO:0000256" key="7">
    <source>
        <dbReference type="ARBA" id="ARBA00023306"/>
    </source>
</evidence>
<keyword evidence="1 8" id="KW-1003">Cell membrane</keyword>
<feature type="compositionally biased region" description="Polar residues" evidence="10">
    <location>
        <begin position="118"/>
        <end position="133"/>
    </location>
</feature>
<dbReference type="KEGG" id="psym:J1N51_04090"/>
<dbReference type="InterPro" id="IPR007449">
    <property type="entry name" value="ZipA_FtsZ-bd_C"/>
</dbReference>
<evidence type="ECO:0000256" key="6">
    <source>
        <dbReference type="ARBA" id="ARBA00023136"/>
    </source>
</evidence>
<evidence type="ECO:0000256" key="3">
    <source>
        <dbReference type="ARBA" id="ARBA00022618"/>
    </source>
</evidence>
<dbReference type="GO" id="GO:0043093">
    <property type="term" value="P:FtsZ-dependent cytokinesis"/>
    <property type="evidence" value="ECO:0007669"/>
    <property type="project" value="UniProtKB-UniRule"/>
</dbReference>
<evidence type="ECO:0000259" key="11">
    <source>
        <dbReference type="SMART" id="SM00771"/>
    </source>
</evidence>
<feature type="domain" description="ZipA C-terminal FtsZ-binding" evidence="11">
    <location>
        <begin position="259"/>
        <end position="389"/>
    </location>
</feature>
<feature type="compositionally biased region" description="Low complexity" evidence="10">
    <location>
        <begin position="147"/>
        <end position="166"/>
    </location>
</feature>
<dbReference type="Gene3D" id="3.30.1400.10">
    <property type="entry name" value="ZipA, C-terminal FtsZ-binding domain"/>
    <property type="match status" value="1"/>
</dbReference>
<evidence type="ECO:0000256" key="5">
    <source>
        <dbReference type="ARBA" id="ARBA00022989"/>
    </source>
</evidence>
<dbReference type="PANTHER" id="PTHR38685">
    <property type="entry name" value="CELL DIVISION PROTEIN ZIPA"/>
    <property type="match status" value="1"/>
</dbReference>
<evidence type="ECO:0000256" key="1">
    <source>
        <dbReference type="ARBA" id="ARBA00022475"/>
    </source>
</evidence>
<proteinExistence type="inferred from homology"/>
<dbReference type="InterPro" id="IPR036765">
    <property type="entry name" value="ZipA_FtsZ-bd_C_sf"/>
</dbReference>
<keyword evidence="3 8" id="KW-0132">Cell division</keyword>
<dbReference type="HAMAP" id="MF_00509">
    <property type="entry name" value="ZipA"/>
    <property type="match status" value="1"/>
</dbReference>
<feature type="region of interest" description="Disordered" evidence="10">
    <location>
        <begin position="218"/>
        <end position="255"/>
    </location>
</feature>
<comment type="subunit">
    <text evidence="8">Interacts with FtsZ via their C-terminal domains.</text>
</comment>
<dbReference type="AlphaFoldDB" id="A0A975DCK1"/>
<keyword evidence="2 8" id="KW-0997">Cell inner membrane</keyword>
<evidence type="ECO:0000256" key="2">
    <source>
        <dbReference type="ARBA" id="ARBA00022519"/>
    </source>
</evidence>
<accession>A0A975DCK1</accession>
<dbReference type="Proteomes" id="UP000682739">
    <property type="component" value="Chromosome"/>
</dbReference>
<evidence type="ECO:0000313" key="12">
    <source>
        <dbReference type="EMBL" id="QTH64657.1"/>
    </source>
</evidence>
<feature type="region of interest" description="Disordered" evidence="10">
    <location>
        <begin position="146"/>
        <end position="173"/>
    </location>
</feature>
<comment type="similarity">
    <text evidence="8 9">Belongs to the ZipA family.</text>
</comment>
<dbReference type="RefSeq" id="WP_208832711.1">
    <property type="nucleotide sequence ID" value="NZ_CP072110.1"/>
</dbReference>
<dbReference type="InterPro" id="IPR011919">
    <property type="entry name" value="Cell_div_ZipA"/>
</dbReference>
<comment type="subcellular location">
    <subcellularLocation>
        <location evidence="8">Cell inner membrane</location>
        <topology evidence="8">Single-pass type I membrane protein</topology>
    </subcellularLocation>
    <text evidence="8">Localizes to the Z ring in an FtsZ-dependent manner.</text>
</comment>
<evidence type="ECO:0000256" key="4">
    <source>
        <dbReference type="ARBA" id="ARBA00022692"/>
    </source>
</evidence>